<dbReference type="Pfam" id="PF05524">
    <property type="entry name" value="PEP-utilisers_N"/>
    <property type="match status" value="1"/>
</dbReference>
<dbReference type="PROSITE" id="PS00742">
    <property type="entry name" value="PEP_ENZYMES_2"/>
    <property type="match status" value="1"/>
</dbReference>
<accession>A0ABV2IDD7</accession>
<dbReference type="Gene3D" id="3.20.20.60">
    <property type="entry name" value="Phosphoenolpyruvate-binding domains"/>
    <property type="match status" value="1"/>
</dbReference>
<keyword evidence="8" id="KW-0762">Sugar transport</keyword>
<dbReference type="InterPro" id="IPR006318">
    <property type="entry name" value="PTS_EI-like"/>
</dbReference>
<evidence type="ECO:0000256" key="10">
    <source>
        <dbReference type="ARBA" id="ARBA00022683"/>
    </source>
</evidence>
<organism evidence="16 17">
    <name type="scientific">Martelella mangrovi</name>
    <dbReference type="NCBI Taxonomy" id="1397477"/>
    <lineage>
        <taxon>Bacteria</taxon>
        <taxon>Pseudomonadati</taxon>
        <taxon>Pseudomonadota</taxon>
        <taxon>Alphaproteobacteria</taxon>
        <taxon>Hyphomicrobiales</taxon>
        <taxon>Aurantimonadaceae</taxon>
        <taxon>Martelella</taxon>
    </lineage>
</organism>
<dbReference type="SUPFAM" id="SSF55594">
    <property type="entry name" value="HPr-like"/>
    <property type="match status" value="1"/>
</dbReference>
<protein>
    <recommendedName>
        <fullName evidence="5">phosphoenolpyruvate--protein phosphotransferase</fullName>
        <ecNumber evidence="5">2.7.3.9</ecNumber>
    </recommendedName>
</protein>
<evidence type="ECO:0000256" key="2">
    <source>
        <dbReference type="ARBA" id="ARBA00001946"/>
    </source>
</evidence>
<reference evidence="16 17" key="1">
    <citation type="submission" date="2024-06" db="EMBL/GenBank/DDBJ databases">
        <title>Genomic Encyclopedia of Type Strains, Phase IV (KMG-IV): sequencing the most valuable type-strain genomes for metagenomic binning, comparative biology and taxonomic classification.</title>
        <authorList>
            <person name="Goeker M."/>
        </authorList>
    </citation>
    <scope>NUCLEOTIDE SEQUENCE [LARGE SCALE GENOMIC DNA]</scope>
    <source>
        <strain evidence="16 17">DSM 28102</strain>
    </source>
</reference>
<dbReference type="InterPro" id="IPR008731">
    <property type="entry name" value="PTS_EIN"/>
</dbReference>
<dbReference type="InterPro" id="IPR036618">
    <property type="entry name" value="PtsI_HPr-bd_sf"/>
</dbReference>
<dbReference type="EMBL" id="JBEPLY010000010">
    <property type="protein sequence ID" value="MET3600919.1"/>
    <property type="molecule type" value="Genomic_DNA"/>
</dbReference>
<evidence type="ECO:0000256" key="11">
    <source>
        <dbReference type="ARBA" id="ARBA00022723"/>
    </source>
</evidence>
<keyword evidence="9" id="KW-0808">Transferase</keyword>
<keyword evidence="6" id="KW-0813">Transport</keyword>
<dbReference type="SUPFAM" id="SSF51621">
    <property type="entry name" value="Phosphoenolpyruvate/pyruvate domain"/>
    <property type="match status" value="1"/>
</dbReference>
<dbReference type="EC" id="2.7.3.9" evidence="5"/>
<evidence type="ECO:0000256" key="12">
    <source>
        <dbReference type="ARBA" id="ARBA00022777"/>
    </source>
</evidence>
<evidence type="ECO:0000256" key="5">
    <source>
        <dbReference type="ARBA" id="ARBA00012232"/>
    </source>
</evidence>
<proteinExistence type="inferred from homology"/>
<dbReference type="SUPFAM" id="SSF52009">
    <property type="entry name" value="Phosphohistidine domain"/>
    <property type="match status" value="1"/>
</dbReference>
<evidence type="ECO:0000256" key="9">
    <source>
        <dbReference type="ARBA" id="ARBA00022679"/>
    </source>
</evidence>
<evidence type="ECO:0000313" key="17">
    <source>
        <dbReference type="Proteomes" id="UP001549164"/>
    </source>
</evidence>
<dbReference type="InterPro" id="IPR008279">
    <property type="entry name" value="PEP-util_enz_mobile_dom"/>
</dbReference>
<dbReference type="PROSITE" id="PS51350">
    <property type="entry name" value="PTS_HPR_DOM"/>
    <property type="match status" value="1"/>
</dbReference>
<dbReference type="Pfam" id="PF00391">
    <property type="entry name" value="PEP-utilizers"/>
    <property type="match status" value="1"/>
</dbReference>
<keyword evidence="10" id="KW-0598">Phosphotransferase system</keyword>
<dbReference type="InterPro" id="IPR015813">
    <property type="entry name" value="Pyrv/PenolPyrv_kinase-like_dom"/>
</dbReference>
<dbReference type="CDD" id="cd00367">
    <property type="entry name" value="PTS-HPr_like"/>
    <property type="match status" value="1"/>
</dbReference>
<dbReference type="PROSITE" id="PS00369">
    <property type="entry name" value="PTS_HPR_HIS"/>
    <property type="match status" value="1"/>
</dbReference>
<evidence type="ECO:0000313" key="16">
    <source>
        <dbReference type="EMBL" id="MET3600919.1"/>
    </source>
</evidence>
<dbReference type="InterPro" id="IPR023151">
    <property type="entry name" value="PEP_util_CS"/>
</dbReference>
<evidence type="ECO:0000256" key="14">
    <source>
        <dbReference type="SAM" id="MobiDB-lite"/>
    </source>
</evidence>
<dbReference type="Gene3D" id="3.50.30.10">
    <property type="entry name" value="Phosphohistidine domain"/>
    <property type="match status" value="1"/>
</dbReference>
<dbReference type="InterPro" id="IPR035895">
    <property type="entry name" value="HPr-like_sf"/>
</dbReference>
<dbReference type="Proteomes" id="UP001549164">
    <property type="component" value="Unassembled WGS sequence"/>
</dbReference>
<dbReference type="InterPro" id="IPR040442">
    <property type="entry name" value="Pyrv_kinase-like_dom_sf"/>
</dbReference>
<evidence type="ECO:0000256" key="7">
    <source>
        <dbReference type="ARBA" id="ARBA00022490"/>
    </source>
</evidence>
<evidence type="ECO:0000256" key="3">
    <source>
        <dbReference type="ARBA" id="ARBA00004496"/>
    </source>
</evidence>
<keyword evidence="17" id="KW-1185">Reference proteome</keyword>
<keyword evidence="11" id="KW-0479">Metal-binding</keyword>
<keyword evidence="13" id="KW-0460">Magnesium</keyword>
<dbReference type="InterPro" id="IPR050499">
    <property type="entry name" value="PEP-utilizing_PTS_enzyme"/>
</dbReference>
<dbReference type="PROSITE" id="PS00589">
    <property type="entry name" value="PTS_HPR_SER"/>
    <property type="match status" value="1"/>
</dbReference>
<evidence type="ECO:0000259" key="15">
    <source>
        <dbReference type="PROSITE" id="PS51350"/>
    </source>
</evidence>
<gene>
    <name evidence="16" type="ORF">ABID12_002870</name>
</gene>
<comment type="cofactor">
    <cofactor evidence="2">
        <name>Mg(2+)</name>
        <dbReference type="ChEBI" id="CHEBI:18420"/>
    </cofactor>
</comment>
<evidence type="ECO:0000256" key="8">
    <source>
        <dbReference type="ARBA" id="ARBA00022597"/>
    </source>
</evidence>
<comment type="similarity">
    <text evidence="4">Belongs to the PEP-utilizing enzyme family.</text>
</comment>
<dbReference type="Pfam" id="PF02896">
    <property type="entry name" value="PEP-utilizers_C"/>
    <property type="match status" value="1"/>
</dbReference>
<dbReference type="PANTHER" id="PTHR46244">
    <property type="entry name" value="PHOSPHOENOLPYRUVATE-PROTEIN PHOSPHOTRANSFERASE"/>
    <property type="match status" value="1"/>
</dbReference>
<feature type="region of interest" description="Disordered" evidence="14">
    <location>
        <begin position="98"/>
        <end position="129"/>
    </location>
</feature>
<evidence type="ECO:0000256" key="13">
    <source>
        <dbReference type="ARBA" id="ARBA00022842"/>
    </source>
</evidence>
<name>A0ABV2IDD7_9HYPH</name>
<evidence type="ECO:0000256" key="1">
    <source>
        <dbReference type="ARBA" id="ARBA00000683"/>
    </source>
</evidence>
<dbReference type="InterPro" id="IPR001020">
    <property type="entry name" value="PTS_HPr_His_P_site"/>
</dbReference>
<feature type="domain" description="HPr" evidence="15">
    <location>
        <begin position="10"/>
        <end position="97"/>
    </location>
</feature>
<feature type="compositionally biased region" description="Basic and acidic residues" evidence="14">
    <location>
        <begin position="108"/>
        <end position="118"/>
    </location>
</feature>
<dbReference type="InterPro" id="IPR000121">
    <property type="entry name" value="PEP_util_C"/>
</dbReference>
<comment type="subcellular location">
    <subcellularLocation>
        <location evidence="3">Cytoplasm</location>
    </subcellularLocation>
</comment>
<keyword evidence="12" id="KW-0418">Kinase</keyword>
<dbReference type="InterPro" id="IPR002114">
    <property type="entry name" value="PTS_HPr_Ser_P_site"/>
</dbReference>
<dbReference type="PRINTS" id="PR01736">
    <property type="entry name" value="PHPHTRNFRASE"/>
</dbReference>
<evidence type="ECO:0000256" key="4">
    <source>
        <dbReference type="ARBA" id="ARBA00007837"/>
    </source>
</evidence>
<dbReference type="Pfam" id="PF00381">
    <property type="entry name" value="PTS-HPr"/>
    <property type="match status" value="1"/>
</dbReference>
<dbReference type="Gene3D" id="1.10.274.10">
    <property type="entry name" value="PtsI, HPr-binding domain"/>
    <property type="match status" value="1"/>
</dbReference>
<dbReference type="InterPro" id="IPR000032">
    <property type="entry name" value="HPr-like"/>
</dbReference>
<comment type="caution">
    <text evidence="16">The sequence shown here is derived from an EMBL/GenBank/DDBJ whole genome shotgun (WGS) entry which is preliminary data.</text>
</comment>
<comment type="catalytic activity">
    <reaction evidence="1">
        <text>L-histidyl-[protein] + phosphoenolpyruvate = N(pros)-phospho-L-histidyl-[protein] + pyruvate</text>
        <dbReference type="Rhea" id="RHEA:23880"/>
        <dbReference type="Rhea" id="RHEA-COMP:9745"/>
        <dbReference type="Rhea" id="RHEA-COMP:9746"/>
        <dbReference type="ChEBI" id="CHEBI:15361"/>
        <dbReference type="ChEBI" id="CHEBI:29979"/>
        <dbReference type="ChEBI" id="CHEBI:58702"/>
        <dbReference type="ChEBI" id="CHEBI:64837"/>
        <dbReference type="EC" id="2.7.3.9"/>
    </reaction>
</comment>
<evidence type="ECO:0000256" key="6">
    <source>
        <dbReference type="ARBA" id="ARBA00022448"/>
    </source>
</evidence>
<dbReference type="InterPro" id="IPR036637">
    <property type="entry name" value="Phosphohistidine_dom_sf"/>
</dbReference>
<dbReference type="PANTHER" id="PTHR46244:SF6">
    <property type="entry name" value="PHOSPHOENOLPYRUVATE-PROTEIN PHOSPHOTRANSFERASE"/>
    <property type="match status" value="1"/>
</dbReference>
<sequence>MDDIKMDNNATELLVPLKIAHGLHARPAAMLANAAKAHKGAVTISCNGKTVNAKSVVALMGLGTHFGDNLAIHIEGDGAEATGDTLMDLVLSGLGDPIADAPAPEAELPEKKEDKPAESKPQGDALPAFAPGADAVVTGRSAVGGFAAGPVTRRVSATADLKKDGDGAETERARLASARAAVIARLTNSADGSPLNPVAAAHRDIVDDPALIEAAEAGIAAGRSAEWAWNEACREQAEALATMADARMAERAADMRDIAGQVIAELSGKGATPGLAALPAGSIVLADEILPSEMLGLSAGHIAAILMRDGGPTSHAAILAAGLGIPTIVAIGSDADRIPDGAPVIIDAKAGSLTVYPDDAAFAEALSKVAAQAEKRETLRAAAKRDCYLADGARIEVFANLGHSGEGTLAVSEGAEGCGLLRTEFLFLDRATAPSEEEQLAEYQTIADELGGKPLIIRLFDAGGDKPMPYLPLPAEDNPFLGLRGIRVGLAKPELLHAQIRAILRVKPYGVARIMVPMVASVSEVEAVRALVEEESRKLGREAPIEVGAMIETPAAAVTAAQLARVCDFFSIGTNDLTQYTLAMDRGNPAVAKDVDALHPGVLGLIRMTAEGAASDRRTVAVCGGAASDPVAAPILVGLGVTELSVAPAMIPEIKGLLETLTLEQCRALAEKALKADSAAQVRTLDKGSATA</sequence>
<dbReference type="SUPFAM" id="SSF47831">
    <property type="entry name" value="Enzyme I of the PEP:sugar phosphotransferase system HPr-binding (sub)domain"/>
    <property type="match status" value="1"/>
</dbReference>
<dbReference type="PRINTS" id="PR00107">
    <property type="entry name" value="PHOSPHOCPHPR"/>
</dbReference>
<keyword evidence="7" id="KW-0963">Cytoplasm</keyword>
<dbReference type="Gene3D" id="3.30.1340.10">
    <property type="entry name" value="HPr-like"/>
    <property type="match status" value="1"/>
</dbReference>
<dbReference type="NCBIfam" id="TIGR01003">
    <property type="entry name" value="PTS_HPr_family"/>
    <property type="match status" value="1"/>
</dbReference>
<dbReference type="NCBIfam" id="TIGR01417">
    <property type="entry name" value="PTS_I_fam"/>
    <property type="match status" value="1"/>
</dbReference>